<dbReference type="AlphaFoldDB" id="A0A3L6RSX1"/>
<gene>
    <name evidence="2" type="ORF">C2845_PM11G10510</name>
</gene>
<sequence>MVPDQEREGSRQHMQDEIPGLKKPDRNQKEKKLMQAREATAMEFTPTSISQTTGGYAHSYAGGSGRAWQTAAKENNIMNSADSFLHGGYTCLLMEQIRNSQEEDHTYDLQAQSGPYTTLVTGGLGSDDMDLRTLTTTIDWSLSDDQAQNSWLRGIVPDVRATPLEAINSMSTWNASGEVYKENSDQSSLTTVQSGGDDWNWRLDLFSNMQLEEENTQSTRNGATRGLNSIFSQVPMMNTSDRSNEDSIANSTVLGGMCEEELNGSQEVTEEEVEAFIQSEQNAATKGNNADVNSKYTPQIGMEFENKDDAHHYFNFYAFLAGFEVVITHVSRTTDRKINNEIFKVEMKCKCHGKPTKKEQQGNMKKGFRYGKGNDQDAIPEQDEEDVDICAVSDSDSDSRERDLRAPPPDPAPEALQSTEPEIVPGDGVDTTAPPALLPEENVVIPAQLPSRPASEVARSAEQAKVRRVQRAAPKAVCLPGAIFRAKVRRELMEMERAVLPDESVHPRDLRRLCIAEYGRPGIMRQLGLFLKADA</sequence>
<feature type="region of interest" description="Disordered" evidence="1">
    <location>
        <begin position="1"/>
        <end position="32"/>
    </location>
</feature>
<comment type="caution">
    <text evidence="2">The sequence shown here is derived from an EMBL/GenBank/DDBJ whole genome shotgun (WGS) entry which is preliminary data.</text>
</comment>
<dbReference type="EMBL" id="PQIB02000007">
    <property type="protein sequence ID" value="RLN08394.1"/>
    <property type="molecule type" value="Genomic_DNA"/>
</dbReference>
<accession>A0A3L6RSX1</accession>
<name>A0A3L6RSX1_PANMI</name>
<proteinExistence type="predicted"/>
<evidence type="ECO:0000256" key="1">
    <source>
        <dbReference type="SAM" id="MobiDB-lite"/>
    </source>
</evidence>
<reference evidence="3" key="1">
    <citation type="journal article" date="2019" name="Nat. Commun.">
        <title>The genome of broomcorn millet.</title>
        <authorList>
            <person name="Zou C."/>
            <person name="Miki D."/>
            <person name="Li D."/>
            <person name="Tang Q."/>
            <person name="Xiao L."/>
            <person name="Rajput S."/>
            <person name="Deng P."/>
            <person name="Jia W."/>
            <person name="Huang R."/>
            <person name="Zhang M."/>
            <person name="Sun Y."/>
            <person name="Hu J."/>
            <person name="Fu X."/>
            <person name="Schnable P.S."/>
            <person name="Li F."/>
            <person name="Zhang H."/>
            <person name="Feng B."/>
            <person name="Zhu X."/>
            <person name="Liu R."/>
            <person name="Schnable J.C."/>
            <person name="Zhu J.-K."/>
            <person name="Zhang H."/>
        </authorList>
    </citation>
    <scope>NUCLEOTIDE SEQUENCE [LARGE SCALE GENOMIC DNA]</scope>
</reference>
<evidence type="ECO:0000313" key="3">
    <source>
        <dbReference type="Proteomes" id="UP000275267"/>
    </source>
</evidence>
<dbReference type="Proteomes" id="UP000275267">
    <property type="component" value="Unassembled WGS sequence"/>
</dbReference>
<keyword evidence="3" id="KW-1185">Reference proteome</keyword>
<protein>
    <recommendedName>
        <fullName evidence="4">FAR1 domain-containing protein</fullName>
    </recommendedName>
</protein>
<evidence type="ECO:0000313" key="2">
    <source>
        <dbReference type="EMBL" id="RLN08394.1"/>
    </source>
</evidence>
<evidence type="ECO:0008006" key="4">
    <source>
        <dbReference type="Google" id="ProtNLM"/>
    </source>
</evidence>
<feature type="compositionally biased region" description="Acidic residues" evidence="1">
    <location>
        <begin position="378"/>
        <end position="388"/>
    </location>
</feature>
<feature type="region of interest" description="Disordered" evidence="1">
    <location>
        <begin position="353"/>
        <end position="434"/>
    </location>
</feature>
<dbReference type="OrthoDB" id="10664639at2759"/>
<organism evidence="2 3">
    <name type="scientific">Panicum miliaceum</name>
    <name type="common">Proso millet</name>
    <name type="synonym">Broomcorn millet</name>
    <dbReference type="NCBI Taxonomy" id="4540"/>
    <lineage>
        <taxon>Eukaryota</taxon>
        <taxon>Viridiplantae</taxon>
        <taxon>Streptophyta</taxon>
        <taxon>Embryophyta</taxon>
        <taxon>Tracheophyta</taxon>
        <taxon>Spermatophyta</taxon>
        <taxon>Magnoliopsida</taxon>
        <taxon>Liliopsida</taxon>
        <taxon>Poales</taxon>
        <taxon>Poaceae</taxon>
        <taxon>PACMAD clade</taxon>
        <taxon>Panicoideae</taxon>
        <taxon>Panicodae</taxon>
        <taxon>Paniceae</taxon>
        <taxon>Panicinae</taxon>
        <taxon>Panicum</taxon>
        <taxon>Panicum sect. Panicum</taxon>
    </lineage>
</organism>